<keyword evidence="8" id="KW-1185">Reference proteome</keyword>
<evidence type="ECO:0000256" key="5">
    <source>
        <dbReference type="SAM" id="Phobius"/>
    </source>
</evidence>
<feature type="transmembrane region" description="Helical" evidence="5">
    <location>
        <begin position="171"/>
        <end position="194"/>
    </location>
</feature>
<keyword evidence="4 5" id="KW-0472">Membrane</keyword>
<proteinExistence type="predicted"/>
<reference evidence="7 8" key="1">
    <citation type="submission" date="2024-02" db="EMBL/GenBank/DDBJ databases">
        <authorList>
            <person name="Chen Y."/>
            <person name="Shah S."/>
            <person name="Dougan E. K."/>
            <person name="Thang M."/>
            <person name="Chan C."/>
        </authorList>
    </citation>
    <scope>NUCLEOTIDE SEQUENCE [LARGE SCALE GENOMIC DNA]</scope>
</reference>
<accession>A0ABP0MQ98</accession>
<dbReference type="Proteomes" id="UP001642464">
    <property type="component" value="Unassembled WGS sequence"/>
</dbReference>
<dbReference type="Gene3D" id="1.10.287.70">
    <property type="match status" value="1"/>
</dbReference>
<keyword evidence="3 5" id="KW-1133">Transmembrane helix</keyword>
<sequence length="231" mass="25838">MAIAEICLEVCIRFGAFERKRRAFMDKWFVFDAILVLNMVVETWLLPILILTSSSDDLGNTIDVSMLRMLRLVKLTRLSRITRLLRAVPELAIIVKAIGLSARSVTVFFALWLVLIYVFAITLRQLTSGTDFGQSYFSSVPDAMDTLLLDGILADYAPLAHAVPNGHPIEWILIIFFVLLASITIMYMLVGVLVEVVGALAHAEQLGSGWDLSLHRCGRRWNKPGTMRSPS</sequence>
<comment type="subcellular location">
    <subcellularLocation>
        <location evidence="1">Membrane</location>
        <topology evidence="1">Multi-pass membrane protein</topology>
    </subcellularLocation>
</comment>
<feature type="transmembrane region" description="Helical" evidence="5">
    <location>
        <begin position="28"/>
        <end position="50"/>
    </location>
</feature>
<evidence type="ECO:0000256" key="4">
    <source>
        <dbReference type="ARBA" id="ARBA00023136"/>
    </source>
</evidence>
<feature type="transmembrane region" description="Helical" evidence="5">
    <location>
        <begin position="105"/>
        <end position="123"/>
    </location>
</feature>
<dbReference type="Pfam" id="PF00520">
    <property type="entry name" value="Ion_trans"/>
    <property type="match status" value="1"/>
</dbReference>
<dbReference type="InterPro" id="IPR027359">
    <property type="entry name" value="Volt_channel_dom_sf"/>
</dbReference>
<evidence type="ECO:0000256" key="1">
    <source>
        <dbReference type="ARBA" id="ARBA00004141"/>
    </source>
</evidence>
<evidence type="ECO:0000313" key="8">
    <source>
        <dbReference type="Proteomes" id="UP001642464"/>
    </source>
</evidence>
<gene>
    <name evidence="7" type="ORF">SCF082_LOCUS28593</name>
</gene>
<comment type="caution">
    <text evidence="7">The sequence shown here is derived from an EMBL/GenBank/DDBJ whole genome shotgun (WGS) entry which is preliminary data.</text>
</comment>
<evidence type="ECO:0000313" key="7">
    <source>
        <dbReference type="EMBL" id="CAK9052209.1"/>
    </source>
</evidence>
<name>A0ABP0MQ98_9DINO</name>
<dbReference type="Gene3D" id="1.20.120.350">
    <property type="entry name" value="Voltage-gated potassium channels. Chain C"/>
    <property type="match status" value="1"/>
</dbReference>
<feature type="domain" description="Ion transport" evidence="6">
    <location>
        <begin position="7"/>
        <end position="198"/>
    </location>
</feature>
<evidence type="ECO:0000256" key="2">
    <source>
        <dbReference type="ARBA" id="ARBA00022692"/>
    </source>
</evidence>
<evidence type="ECO:0000256" key="3">
    <source>
        <dbReference type="ARBA" id="ARBA00022989"/>
    </source>
</evidence>
<protein>
    <submittedName>
        <fullName evidence="7">Dual specificity protein phosphatase 9</fullName>
    </submittedName>
</protein>
<keyword evidence="2 5" id="KW-0812">Transmembrane</keyword>
<dbReference type="SUPFAM" id="SSF81324">
    <property type="entry name" value="Voltage-gated potassium channels"/>
    <property type="match status" value="1"/>
</dbReference>
<evidence type="ECO:0000259" key="6">
    <source>
        <dbReference type="Pfam" id="PF00520"/>
    </source>
</evidence>
<organism evidence="7 8">
    <name type="scientific">Durusdinium trenchii</name>
    <dbReference type="NCBI Taxonomy" id="1381693"/>
    <lineage>
        <taxon>Eukaryota</taxon>
        <taxon>Sar</taxon>
        <taxon>Alveolata</taxon>
        <taxon>Dinophyceae</taxon>
        <taxon>Suessiales</taxon>
        <taxon>Symbiodiniaceae</taxon>
        <taxon>Durusdinium</taxon>
    </lineage>
</organism>
<dbReference type="EMBL" id="CAXAMM010022558">
    <property type="protein sequence ID" value="CAK9052209.1"/>
    <property type="molecule type" value="Genomic_DNA"/>
</dbReference>
<dbReference type="InterPro" id="IPR005821">
    <property type="entry name" value="Ion_trans_dom"/>
</dbReference>